<comment type="similarity">
    <text evidence="7">Belongs to the drug/metabolite transporter (DMT) superfamily. Small multidrug resistance (SMR) (TC 2.A.7.1) family.</text>
</comment>
<feature type="transmembrane region" description="Helical" evidence="8">
    <location>
        <begin position="72"/>
        <end position="90"/>
    </location>
</feature>
<evidence type="ECO:0000256" key="1">
    <source>
        <dbReference type="ARBA" id="ARBA00004651"/>
    </source>
</evidence>
<dbReference type="EMBL" id="JBHTAI010000015">
    <property type="protein sequence ID" value="MFC7151303.1"/>
    <property type="molecule type" value="Genomic_DNA"/>
</dbReference>
<name>A0ABW2FHK1_9BACL</name>
<feature type="transmembrane region" description="Helical" evidence="8">
    <location>
        <begin position="20"/>
        <end position="36"/>
    </location>
</feature>
<keyword evidence="4 7" id="KW-0812">Transmembrane</keyword>
<dbReference type="RefSeq" id="WP_378047817.1">
    <property type="nucleotide sequence ID" value="NZ_JBHMDN010000015.1"/>
</dbReference>
<proteinExistence type="inferred from homology"/>
<reference evidence="10" key="1">
    <citation type="journal article" date="2019" name="Int. J. Syst. Evol. Microbiol.">
        <title>The Global Catalogue of Microorganisms (GCM) 10K type strain sequencing project: providing services to taxonomists for standard genome sequencing and annotation.</title>
        <authorList>
            <consortium name="The Broad Institute Genomics Platform"/>
            <consortium name="The Broad Institute Genome Sequencing Center for Infectious Disease"/>
            <person name="Wu L."/>
            <person name="Ma J."/>
        </authorList>
    </citation>
    <scope>NUCLEOTIDE SEQUENCE [LARGE SCALE GENOMIC DNA]</scope>
    <source>
        <strain evidence="10">KCTC 12907</strain>
    </source>
</reference>
<keyword evidence="3" id="KW-1003">Cell membrane</keyword>
<dbReference type="InterPro" id="IPR045324">
    <property type="entry name" value="Small_multidrug_res"/>
</dbReference>
<dbReference type="SUPFAM" id="SSF103481">
    <property type="entry name" value="Multidrug resistance efflux transporter EmrE"/>
    <property type="match status" value="1"/>
</dbReference>
<dbReference type="Proteomes" id="UP001596378">
    <property type="component" value="Unassembled WGS sequence"/>
</dbReference>
<feature type="transmembrane region" description="Helical" evidence="8">
    <location>
        <begin position="96"/>
        <end position="115"/>
    </location>
</feature>
<dbReference type="InterPro" id="IPR037185">
    <property type="entry name" value="EmrE-like"/>
</dbReference>
<evidence type="ECO:0000313" key="10">
    <source>
        <dbReference type="Proteomes" id="UP001596378"/>
    </source>
</evidence>
<organism evidence="9 10">
    <name type="scientific">Cohnella cellulosilytica</name>
    <dbReference type="NCBI Taxonomy" id="986710"/>
    <lineage>
        <taxon>Bacteria</taxon>
        <taxon>Bacillati</taxon>
        <taxon>Bacillota</taxon>
        <taxon>Bacilli</taxon>
        <taxon>Bacillales</taxon>
        <taxon>Paenibacillaceae</taxon>
        <taxon>Cohnella</taxon>
    </lineage>
</organism>
<evidence type="ECO:0000256" key="4">
    <source>
        <dbReference type="ARBA" id="ARBA00022692"/>
    </source>
</evidence>
<evidence type="ECO:0000256" key="5">
    <source>
        <dbReference type="ARBA" id="ARBA00022989"/>
    </source>
</evidence>
<dbReference type="PANTHER" id="PTHR30561:SF0">
    <property type="entry name" value="GUANIDINIUM EXPORTER"/>
    <property type="match status" value="1"/>
</dbReference>
<sequence>MTDKVEKAEKTAKPISEKRAWTYVVLGGLLEIVWASGFKYEAIPGIVVLASLLVSFDLIIRATKTLPVGTVYAVFAGMGTLGTTIVEIVMSGGDVSALRIVFIATLLACIIGLKLSGKGSEG</sequence>
<evidence type="ECO:0000256" key="8">
    <source>
        <dbReference type="SAM" id="Phobius"/>
    </source>
</evidence>
<evidence type="ECO:0000313" key="9">
    <source>
        <dbReference type="EMBL" id="MFC7151303.1"/>
    </source>
</evidence>
<protein>
    <submittedName>
        <fullName evidence="9">DMT family transporter</fullName>
    </submittedName>
</protein>
<dbReference type="InterPro" id="IPR000390">
    <property type="entry name" value="Small_drug/metabolite_transptr"/>
</dbReference>
<comment type="subcellular location">
    <subcellularLocation>
        <location evidence="1 7">Cell membrane</location>
        <topology evidence="1 7">Multi-pass membrane protein</topology>
    </subcellularLocation>
</comment>
<gene>
    <name evidence="9" type="ORF">ACFQMJ_22430</name>
</gene>
<keyword evidence="2" id="KW-0813">Transport</keyword>
<evidence type="ECO:0000256" key="2">
    <source>
        <dbReference type="ARBA" id="ARBA00022448"/>
    </source>
</evidence>
<keyword evidence="10" id="KW-1185">Reference proteome</keyword>
<accession>A0ABW2FHK1</accession>
<keyword evidence="5 8" id="KW-1133">Transmembrane helix</keyword>
<evidence type="ECO:0000256" key="3">
    <source>
        <dbReference type="ARBA" id="ARBA00022475"/>
    </source>
</evidence>
<dbReference type="Gene3D" id="1.10.3730.20">
    <property type="match status" value="1"/>
</dbReference>
<evidence type="ECO:0000256" key="7">
    <source>
        <dbReference type="RuleBase" id="RU003942"/>
    </source>
</evidence>
<dbReference type="PANTHER" id="PTHR30561">
    <property type="entry name" value="SMR FAMILY PROTON-DEPENDENT DRUG EFFLUX TRANSPORTER SUGE"/>
    <property type="match status" value="1"/>
</dbReference>
<comment type="caution">
    <text evidence="9">The sequence shown here is derived from an EMBL/GenBank/DDBJ whole genome shotgun (WGS) entry which is preliminary data.</text>
</comment>
<feature type="transmembrane region" description="Helical" evidence="8">
    <location>
        <begin position="42"/>
        <end position="60"/>
    </location>
</feature>
<keyword evidence="6 8" id="KW-0472">Membrane</keyword>
<evidence type="ECO:0000256" key="6">
    <source>
        <dbReference type="ARBA" id="ARBA00023136"/>
    </source>
</evidence>
<dbReference type="Pfam" id="PF00893">
    <property type="entry name" value="Multi_Drug_Res"/>
    <property type="match status" value="1"/>
</dbReference>